<dbReference type="AlphaFoldDB" id="A0A8T9QBL2"/>
<dbReference type="KEGG" id="hcu:MUN79_06110"/>
<name>A0A8T9QBL2_9BACT</name>
<keyword evidence="2" id="KW-1185">Reference proteome</keyword>
<sequence length="193" mass="20774">MAAIKEFFLPSGRSSRPAIMGMYMLLGALTACNSGPSTTATDSLLANDFEASAGWGDVQEGSLTTDKAHSGRWSIQTNPSIPFSYTYVRQLGRLDPKLTRSYQLKGWAMRTSTGSTGSLVVQVNKSSTDTTKVFYGALPIGDAVKSFNKWEAISLPFQLPASAAAENVVKIYLWGDKATAPTYLDDLELTAAK</sequence>
<evidence type="ECO:0000313" key="1">
    <source>
        <dbReference type="EMBL" id="UOQ73508.1"/>
    </source>
</evidence>
<protein>
    <recommendedName>
        <fullName evidence="3">CBM-cenC domain-containing protein</fullName>
    </recommendedName>
</protein>
<dbReference type="Gene3D" id="2.60.120.260">
    <property type="entry name" value="Galactose-binding domain-like"/>
    <property type="match status" value="1"/>
</dbReference>
<reference evidence="1" key="1">
    <citation type="submission" date="2022-04" db="EMBL/GenBank/DDBJ databases">
        <title>Hymenobacter sp. isolated from the air.</title>
        <authorList>
            <person name="Won M."/>
            <person name="Lee C.-M."/>
            <person name="Woen H.-Y."/>
            <person name="Kwon S.-W."/>
        </authorList>
    </citation>
    <scope>NUCLEOTIDE SEQUENCE</scope>
    <source>
        <strain evidence="1">5116S-3</strain>
    </source>
</reference>
<evidence type="ECO:0000313" key="2">
    <source>
        <dbReference type="Proteomes" id="UP000831796"/>
    </source>
</evidence>
<dbReference type="Proteomes" id="UP000831796">
    <property type="component" value="Chromosome"/>
</dbReference>
<dbReference type="PROSITE" id="PS51257">
    <property type="entry name" value="PROKAR_LIPOPROTEIN"/>
    <property type="match status" value="1"/>
</dbReference>
<evidence type="ECO:0008006" key="3">
    <source>
        <dbReference type="Google" id="ProtNLM"/>
    </source>
</evidence>
<accession>A0A8T9QBL2</accession>
<proteinExistence type="predicted"/>
<dbReference type="RefSeq" id="WP_244676859.1">
    <property type="nucleotide sequence ID" value="NZ_CP095046.1"/>
</dbReference>
<dbReference type="EMBL" id="CP095046">
    <property type="protein sequence ID" value="UOQ73508.1"/>
    <property type="molecule type" value="Genomic_DNA"/>
</dbReference>
<gene>
    <name evidence="1" type="ORF">MUN79_06110</name>
</gene>
<organism evidence="1 2">
    <name type="scientific">Hymenobacter cellulosilyticus</name>
    <dbReference type="NCBI Taxonomy" id="2932248"/>
    <lineage>
        <taxon>Bacteria</taxon>
        <taxon>Pseudomonadati</taxon>
        <taxon>Bacteroidota</taxon>
        <taxon>Cytophagia</taxon>
        <taxon>Cytophagales</taxon>
        <taxon>Hymenobacteraceae</taxon>
        <taxon>Hymenobacter</taxon>
    </lineage>
</organism>